<protein>
    <recommendedName>
        <fullName evidence="7">Phosphatidylglycerol--prolipoprotein diacylglyceryl transferase</fullName>
        <ecNumber evidence="7">2.5.1.145</ecNumber>
    </recommendedName>
</protein>
<dbReference type="EC" id="2.5.1.145" evidence="7"/>
<evidence type="ECO:0000256" key="3">
    <source>
        <dbReference type="ARBA" id="ARBA00022679"/>
    </source>
</evidence>
<feature type="binding site" evidence="7">
    <location>
        <position position="144"/>
    </location>
    <ligand>
        <name>a 1,2-diacyl-sn-glycero-3-phospho-(1'-sn-glycerol)</name>
        <dbReference type="ChEBI" id="CHEBI:64716"/>
    </ligand>
</feature>
<evidence type="ECO:0000313" key="9">
    <source>
        <dbReference type="Proteomes" id="UP001589758"/>
    </source>
</evidence>
<feature type="transmembrane region" description="Helical" evidence="7">
    <location>
        <begin position="61"/>
        <end position="81"/>
    </location>
</feature>
<keyword evidence="9" id="KW-1185">Reference proteome</keyword>
<keyword evidence="4 7" id="KW-0812">Transmembrane</keyword>
<dbReference type="EMBL" id="JBHLXE010000088">
    <property type="protein sequence ID" value="MFC0180006.1"/>
    <property type="molecule type" value="Genomic_DNA"/>
</dbReference>
<dbReference type="PANTHER" id="PTHR30589">
    <property type="entry name" value="PROLIPOPROTEIN DIACYLGLYCERYL TRANSFERASE"/>
    <property type="match status" value="1"/>
</dbReference>
<accession>A0ABV6CAK4</accession>
<keyword evidence="2 7" id="KW-1003">Cell membrane</keyword>
<keyword evidence="3 7" id="KW-0808">Transferase</keyword>
<dbReference type="GO" id="GO:0008961">
    <property type="term" value="F:phosphatidylglycerol-prolipoprotein diacylglyceryl transferase activity"/>
    <property type="evidence" value="ECO:0007669"/>
    <property type="project" value="UniProtKB-EC"/>
</dbReference>
<evidence type="ECO:0000256" key="7">
    <source>
        <dbReference type="HAMAP-Rule" id="MF_01147"/>
    </source>
</evidence>
<comment type="subcellular location">
    <subcellularLocation>
        <location evidence="7">Cell membrane</location>
        <topology evidence="7">Multi-pass membrane protein</topology>
    </subcellularLocation>
</comment>
<comment type="caution">
    <text evidence="8">The sequence shown here is derived from an EMBL/GenBank/DDBJ whole genome shotgun (WGS) entry which is preliminary data.</text>
</comment>
<dbReference type="InterPro" id="IPR001640">
    <property type="entry name" value="Lgt"/>
</dbReference>
<name>A0ABV6CAK4_9GAMM</name>
<reference evidence="8 9" key="1">
    <citation type="submission" date="2024-09" db="EMBL/GenBank/DDBJ databases">
        <authorList>
            <person name="Sun Q."/>
            <person name="Mori K."/>
        </authorList>
    </citation>
    <scope>NUCLEOTIDE SEQUENCE [LARGE SCALE GENOMIC DNA]</scope>
    <source>
        <strain evidence="8 9">CCM 8545</strain>
    </source>
</reference>
<dbReference type="HAMAP" id="MF_01147">
    <property type="entry name" value="Lgt"/>
    <property type="match status" value="1"/>
</dbReference>
<sequence length="287" mass="32383">MSDNTYFLFPSIDPVALSIGPLSIHWYGLTYLAGFLFAFILGGYRAKQPNSGWKKEQFENLLFGCFAGVILGGRVGYVLFYSFGEFLNDPLYLFRVWDGGMSFHGGLIGVFLAILIYAKSAGRSVISVADFIAPLVPFGLGAGRLGNFINGELWGRVAVDFPYAVLFPHSRNEDAQFVTQHTDLMDVFIQNNNMLPRHPSQLYEMFLEGAVLFIILNWFIKKPRPVGSVSGLFLIFYGLFRSFVEFFRQPDEGIDLMFGLISRGQQLSIPMIIIGLVLFVWSYRKKN</sequence>
<feature type="transmembrane region" description="Helical" evidence="7">
    <location>
        <begin position="202"/>
        <end position="220"/>
    </location>
</feature>
<proteinExistence type="inferred from homology"/>
<evidence type="ECO:0000256" key="4">
    <source>
        <dbReference type="ARBA" id="ARBA00022692"/>
    </source>
</evidence>
<dbReference type="NCBIfam" id="TIGR00544">
    <property type="entry name" value="lgt"/>
    <property type="match status" value="1"/>
</dbReference>
<comment type="pathway">
    <text evidence="7">Protein modification; lipoprotein biosynthesis (diacylglyceryl transfer).</text>
</comment>
<feature type="transmembrane region" description="Helical" evidence="7">
    <location>
        <begin position="226"/>
        <end position="247"/>
    </location>
</feature>
<dbReference type="Proteomes" id="UP001589758">
    <property type="component" value="Unassembled WGS sequence"/>
</dbReference>
<comment type="catalytic activity">
    <reaction evidence="7">
        <text>L-cysteinyl-[prolipoprotein] + a 1,2-diacyl-sn-glycero-3-phospho-(1'-sn-glycerol) = an S-1,2-diacyl-sn-glyceryl-L-cysteinyl-[prolipoprotein] + sn-glycerol 1-phosphate + H(+)</text>
        <dbReference type="Rhea" id="RHEA:56712"/>
        <dbReference type="Rhea" id="RHEA-COMP:14679"/>
        <dbReference type="Rhea" id="RHEA-COMP:14680"/>
        <dbReference type="ChEBI" id="CHEBI:15378"/>
        <dbReference type="ChEBI" id="CHEBI:29950"/>
        <dbReference type="ChEBI" id="CHEBI:57685"/>
        <dbReference type="ChEBI" id="CHEBI:64716"/>
        <dbReference type="ChEBI" id="CHEBI:140658"/>
        <dbReference type="EC" id="2.5.1.145"/>
    </reaction>
</comment>
<feature type="transmembrane region" description="Helical" evidence="7">
    <location>
        <begin position="24"/>
        <end position="41"/>
    </location>
</feature>
<evidence type="ECO:0000256" key="6">
    <source>
        <dbReference type="ARBA" id="ARBA00023136"/>
    </source>
</evidence>
<dbReference type="PANTHER" id="PTHR30589:SF0">
    <property type="entry name" value="PHOSPHATIDYLGLYCEROL--PROLIPOPROTEIN DIACYLGLYCERYL TRANSFERASE"/>
    <property type="match status" value="1"/>
</dbReference>
<evidence type="ECO:0000256" key="2">
    <source>
        <dbReference type="ARBA" id="ARBA00022475"/>
    </source>
</evidence>
<feature type="transmembrane region" description="Helical" evidence="7">
    <location>
        <begin position="267"/>
        <end position="284"/>
    </location>
</feature>
<evidence type="ECO:0000256" key="1">
    <source>
        <dbReference type="ARBA" id="ARBA00007150"/>
    </source>
</evidence>
<comment type="similarity">
    <text evidence="1 7">Belongs to the Lgt family.</text>
</comment>
<dbReference type="RefSeq" id="WP_385877119.1">
    <property type="nucleotide sequence ID" value="NZ_JBHLXE010000088.1"/>
</dbReference>
<feature type="transmembrane region" description="Helical" evidence="7">
    <location>
        <begin position="101"/>
        <end position="118"/>
    </location>
</feature>
<keyword evidence="5 7" id="KW-1133">Transmembrane helix</keyword>
<dbReference type="PROSITE" id="PS01311">
    <property type="entry name" value="LGT"/>
    <property type="match status" value="1"/>
</dbReference>
<keyword evidence="6 7" id="KW-0472">Membrane</keyword>
<dbReference type="Pfam" id="PF01790">
    <property type="entry name" value="LGT"/>
    <property type="match status" value="1"/>
</dbReference>
<evidence type="ECO:0000256" key="5">
    <source>
        <dbReference type="ARBA" id="ARBA00022989"/>
    </source>
</evidence>
<organism evidence="8 9">
    <name type="scientific">Thorsellia kenyensis</name>
    <dbReference type="NCBI Taxonomy" id="1549888"/>
    <lineage>
        <taxon>Bacteria</taxon>
        <taxon>Pseudomonadati</taxon>
        <taxon>Pseudomonadota</taxon>
        <taxon>Gammaproteobacteria</taxon>
        <taxon>Enterobacterales</taxon>
        <taxon>Thorselliaceae</taxon>
        <taxon>Thorsellia</taxon>
    </lineage>
</organism>
<comment type="function">
    <text evidence="7">Catalyzes the transfer of the diacylglyceryl group from phosphatidylglycerol to the sulfhydryl group of the N-terminal cysteine of a prolipoprotein, the first step in the formation of mature lipoproteins.</text>
</comment>
<gene>
    <name evidence="7 8" type="primary">lgt</name>
    <name evidence="8" type="ORF">ACFFIT_07925</name>
</gene>
<evidence type="ECO:0000313" key="8">
    <source>
        <dbReference type="EMBL" id="MFC0180006.1"/>
    </source>
</evidence>